<feature type="transmembrane region" description="Helical" evidence="2">
    <location>
        <begin position="222"/>
        <end position="241"/>
    </location>
</feature>
<accession>A0AAV7ZUI8</accession>
<feature type="compositionally biased region" description="Polar residues" evidence="1">
    <location>
        <begin position="69"/>
        <end position="78"/>
    </location>
</feature>
<reference evidence="3" key="1">
    <citation type="submission" date="2022-08" db="EMBL/GenBank/DDBJ databases">
        <title>Novel sulphate-reducing endosymbionts in the free-living metamonad Anaeramoeba.</title>
        <authorList>
            <person name="Jerlstrom-Hultqvist J."/>
            <person name="Cepicka I."/>
            <person name="Gallot-Lavallee L."/>
            <person name="Salas-Leiva D."/>
            <person name="Curtis B.A."/>
            <person name="Zahonova K."/>
            <person name="Pipaliya S."/>
            <person name="Dacks J."/>
            <person name="Roger A.J."/>
        </authorList>
    </citation>
    <scope>NUCLEOTIDE SEQUENCE</scope>
    <source>
        <strain evidence="3">Busselton2</strain>
    </source>
</reference>
<name>A0AAV7ZUI8_9EUKA</name>
<protein>
    <submittedName>
        <fullName evidence="3">DNAj</fullName>
    </submittedName>
</protein>
<feature type="compositionally biased region" description="Basic and acidic residues" evidence="1">
    <location>
        <begin position="48"/>
        <end position="68"/>
    </location>
</feature>
<feature type="compositionally biased region" description="Basic and acidic residues" evidence="1">
    <location>
        <begin position="110"/>
        <end position="128"/>
    </location>
</feature>
<evidence type="ECO:0000313" key="4">
    <source>
        <dbReference type="Proteomes" id="UP001146793"/>
    </source>
</evidence>
<dbReference type="Proteomes" id="UP001146793">
    <property type="component" value="Unassembled WGS sequence"/>
</dbReference>
<feature type="region of interest" description="Disordered" evidence="1">
    <location>
        <begin position="1"/>
        <end position="20"/>
    </location>
</feature>
<keyword evidence="2" id="KW-0812">Transmembrane</keyword>
<feature type="region of interest" description="Disordered" evidence="1">
    <location>
        <begin position="25"/>
        <end position="161"/>
    </location>
</feature>
<comment type="caution">
    <text evidence="3">The sequence shown here is derived from an EMBL/GenBank/DDBJ whole genome shotgun (WGS) entry which is preliminary data.</text>
</comment>
<feature type="transmembrane region" description="Helical" evidence="2">
    <location>
        <begin position="247"/>
        <end position="266"/>
    </location>
</feature>
<dbReference type="AlphaFoldDB" id="A0AAV7ZUI8"/>
<feature type="transmembrane region" description="Helical" evidence="2">
    <location>
        <begin position="304"/>
        <end position="321"/>
    </location>
</feature>
<feature type="compositionally biased region" description="Basic and acidic residues" evidence="1">
    <location>
        <begin position="30"/>
        <end position="41"/>
    </location>
</feature>
<sequence>MSTPNEKRRQSILNNREERMKRILRLRKSRYSDTNETEEKQIQNTGNESEKEKQKVKETEKQIKDTKEFSQSNQNSETITKKEKKKQEQEQEQEQVKDTKEFSQSNQNSEKNEEIKGSGKEKNNHKTIDPNLVLSQQKEKRKGTETKTTKETQKDRKKKKNTNTKKIILNRIISHIKWLVNKISDSRSENNQDQKNIKTEFELIYYESVSKIQKFEKQAEKYAFIVLALLLLIISQMNYLIPWVENLQPLLCLIILNYIFSIYNFIKIVILKKKLLEKFNLLESGIHFFWNCFKVYKRIFQNSLFSFFYFVVINSICNLVRTKIKAL</sequence>
<feature type="compositionally biased region" description="Basic and acidic residues" evidence="1">
    <location>
        <begin position="79"/>
        <end position="101"/>
    </location>
</feature>
<evidence type="ECO:0000256" key="2">
    <source>
        <dbReference type="SAM" id="Phobius"/>
    </source>
</evidence>
<gene>
    <name evidence="3" type="ORF">M0812_11488</name>
</gene>
<keyword evidence="2" id="KW-0472">Membrane</keyword>
<feature type="compositionally biased region" description="Basic and acidic residues" evidence="1">
    <location>
        <begin position="142"/>
        <end position="154"/>
    </location>
</feature>
<proteinExistence type="predicted"/>
<keyword evidence="2" id="KW-1133">Transmembrane helix</keyword>
<evidence type="ECO:0000256" key="1">
    <source>
        <dbReference type="SAM" id="MobiDB-lite"/>
    </source>
</evidence>
<evidence type="ECO:0000313" key="3">
    <source>
        <dbReference type="EMBL" id="KAJ3445602.1"/>
    </source>
</evidence>
<organism evidence="3 4">
    <name type="scientific">Anaeramoeba flamelloides</name>
    <dbReference type="NCBI Taxonomy" id="1746091"/>
    <lineage>
        <taxon>Eukaryota</taxon>
        <taxon>Metamonada</taxon>
        <taxon>Anaeramoebidae</taxon>
        <taxon>Anaeramoeba</taxon>
    </lineage>
</organism>
<dbReference type="EMBL" id="JANTQA010000023">
    <property type="protein sequence ID" value="KAJ3445602.1"/>
    <property type="molecule type" value="Genomic_DNA"/>
</dbReference>